<reference evidence="1 2" key="1">
    <citation type="journal article" date="2020" name="Phytopathology">
        <title>Genome Sequence Resources of Colletotrichum truncatum, C. plurivorum, C. musicola, and C. sojae: Four Species Pathogenic to Soybean (Glycine max).</title>
        <authorList>
            <person name="Rogerio F."/>
            <person name="Boufleur T.R."/>
            <person name="Ciampi-Guillardi M."/>
            <person name="Sukno S.A."/>
            <person name="Thon M.R."/>
            <person name="Massola Junior N.S."/>
            <person name="Baroncelli R."/>
        </authorList>
    </citation>
    <scope>NUCLEOTIDE SEQUENCE [LARGE SCALE GENOMIC DNA]</scope>
    <source>
        <strain evidence="1 2">CMES1059</strain>
    </source>
</reference>
<sequence>MGFEWTSLGRWATGRKHQTPTTPTGRHSPSSTTNLIGPDSATSSPRSHPSSGSATSTQATVSSTNLALKIHTQGIQETLDCVRGGESPESLLALRRLQHDAERRARSKRGEADIVLRALAVIRKVAPGAPRIAQAEDGQYQYKDSGAGKDNEEDEKEVNEDEENEDTVRRWLSSFPSPGSPLGDGRGSSARSMRHVLDAYRRPLTSSNDSYEERRRKSTSIPRPSSALGWYEGDDDETLADGTTAQSKIEKATVEDQKSNSIFREAELLQMHREKQINKHPTNVDYSGRTHLAANAHYLNGSHVSSQTMGHGNTQVNSDYMPFQPPRSHPEPEYPPLQVKAGEDPSPTTADTDIDDILDIYSNSGETQGDAHSSPPPEALVRGVDFPPFFPNTTNAQGPLNVIRAGLSLPPAASYIDIQEKLARNSTIIRYLALHIIPAPDINPIEYVTDLSEPSLESGTRRRGYTRLLQAIRSVYWDSGSINDMLTVVDSLCPPNSTSRRRQGCDLAVFRKIKSADAQLKGCLTATQAHHLDRLGFPLVDVVSMPDLPKVISQGLAGRLLEAAESGALGIARECNLLDEEGALLELLSEPGERPSDKAGKKSRAVGQPSGLRWCVNVDQLPEVGNEERNEEGNSETCSPNMILLSSCRSAEEIQDVWREGTQMTESRLKELETFFLGIGSSVVTSTNYAPEKAALATTASQRPKLARSTGSFRACDDDGCILVNADTMMDPKLQRFFKDIGLAPLDCSPETLENPALHRFVEETTKHQVSFKGGKSWGVNLGGMLHG</sequence>
<comment type="caution">
    <text evidence="1">The sequence shown here is derived from an EMBL/GenBank/DDBJ whole genome shotgun (WGS) entry which is preliminary data.</text>
</comment>
<organism evidence="1 2">
    <name type="scientific">Colletotrichum truncatum</name>
    <name type="common">Anthracnose fungus</name>
    <name type="synonym">Colletotrichum capsici</name>
    <dbReference type="NCBI Taxonomy" id="5467"/>
    <lineage>
        <taxon>Eukaryota</taxon>
        <taxon>Fungi</taxon>
        <taxon>Dikarya</taxon>
        <taxon>Ascomycota</taxon>
        <taxon>Pezizomycotina</taxon>
        <taxon>Sordariomycetes</taxon>
        <taxon>Hypocreomycetidae</taxon>
        <taxon>Glomerellales</taxon>
        <taxon>Glomerellaceae</taxon>
        <taxon>Colletotrichum</taxon>
        <taxon>Colletotrichum truncatum species complex</taxon>
    </lineage>
</organism>
<proteinExistence type="predicted"/>
<evidence type="ECO:0000313" key="1">
    <source>
        <dbReference type="EMBL" id="KAL0939262.1"/>
    </source>
</evidence>
<protein>
    <submittedName>
        <fullName evidence="1">Uncharacterized protein</fullName>
    </submittedName>
</protein>
<dbReference type="EMBL" id="VUJX02000003">
    <property type="protein sequence ID" value="KAL0939262.1"/>
    <property type="molecule type" value="Genomic_DNA"/>
</dbReference>
<gene>
    <name evidence="1" type="ORF">CTRU02_205872</name>
</gene>
<keyword evidence="2" id="KW-1185">Reference proteome</keyword>
<accession>A0ACC3Z586</accession>
<evidence type="ECO:0000313" key="2">
    <source>
        <dbReference type="Proteomes" id="UP000805649"/>
    </source>
</evidence>
<name>A0ACC3Z586_COLTU</name>
<dbReference type="Proteomes" id="UP000805649">
    <property type="component" value="Unassembled WGS sequence"/>
</dbReference>